<protein>
    <submittedName>
        <fullName evidence="2">Uncharacterized protein</fullName>
    </submittedName>
</protein>
<reference evidence="2" key="1">
    <citation type="submission" date="2020-02" db="EMBL/GenBank/DDBJ databases">
        <authorList>
            <person name="Meier V. D."/>
        </authorList>
    </citation>
    <scope>NUCLEOTIDE SEQUENCE</scope>
    <source>
        <strain evidence="2">AVDCRST_MAG89</strain>
    </source>
</reference>
<sequence length="42" mass="4774">MTYEESTPDLRALSLRIHSPRREGAGSRSPRRRTMGTPSFRG</sequence>
<feature type="region of interest" description="Disordered" evidence="1">
    <location>
        <begin position="1"/>
        <end position="42"/>
    </location>
</feature>
<name>A0A6J4MUL7_9BACT</name>
<organism evidence="2">
    <name type="scientific">uncultured Gemmatimonadota bacterium</name>
    <dbReference type="NCBI Taxonomy" id="203437"/>
    <lineage>
        <taxon>Bacteria</taxon>
        <taxon>Pseudomonadati</taxon>
        <taxon>Gemmatimonadota</taxon>
        <taxon>environmental samples</taxon>
    </lineage>
</organism>
<dbReference type="AlphaFoldDB" id="A0A6J4MUL7"/>
<evidence type="ECO:0000313" key="2">
    <source>
        <dbReference type="EMBL" id="CAA9367196.1"/>
    </source>
</evidence>
<accession>A0A6J4MUL7</accession>
<gene>
    <name evidence="2" type="ORF">AVDCRST_MAG89-4213</name>
</gene>
<proteinExistence type="predicted"/>
<dbReference type="EMBL" id="CADCTV010000878">
    <property type="protein sequence ID" value="CAA9367196.1"/>
    <property type="molecule type" value="Genomic_DNA"/>
</dbReference>
<evidence type="ECO:0000256" key="1">
    <source>
        <dbReference type="SAM" id="MobiDB-lite"/>
    </source>
</evidence>